<dbReference type="EMBL" id="CAKOFQ010006847">
    <property type="protein sequence ID" value="CAH1976376.1"/>
    <property type="molecule type" value="Genomic_DNA"/>
</dbReference>
<reference evidence="2" key="1">
    <citation type="submission" date="2022-03" db="EMBL/GenBank/DDBJ databases">
        <authorList>
            <person name="Sayadi A."/>
        </authorList>
    </citation>
    <scope>NUCLEOTIDE SEQUENCE</scope>
</reference>
<sequence length="62" mass="7192">MMLSVRSHNQVCQSAEWKSKNSPQARKTRNVRSKIKTMLITSFDSKGINHPEGIRSTWPNRH</sequence>
<dbReference type="AlphaFoldDB" id="A0A9P0KIW6"/>
<evidence type="ECO:0000313" key="2">
    <source>
        <dbReference type="EMBL" id="CAH1976376.1"/>
    </source>
</evidence>
<proteinExistence type="predicted"/>
<feature type="compositionally biased region" description="Polar residues" evidence="1">
    <location>
        <begin position="1"/>
        <end position="13"/>
    </location>
</feature>
<protein>
    <submittedName>
        <fullName evidence="2">Uncharacterized protein</fullName>
    </submittedName>
</protein>
<organism evidence="2 3">
    <name type="scientific">Acanthoscelides obtectus</name>
    <name type="common">Bean weevil</name>
    <name type="synonym">Bruchus obtectus</name>
    <dbReference type="NCBI Taxonomy" id="200917"/>
    <lineage>
        <taxon>Eukaryota</taxon>
        <taxon>Metazoa</taxon>
        <taxon>Ecdysozoa</taxon>
        <taxon>Arthropoda</taxon>
        <taxon>Hexapoda</taxon>
        <taxon>Insecta</taxon>
        <taxon>Pterygota</taxon>
        <taxon>Neoptera</taxon>
        <taxon>Endopterygota</taxon>
        <taxon>Coleoptera</taxon>
        <taxon>Polyphaga</taxon>
        <taxon>Cucujiformia</taxon>
        <taxon>Chrysomeloidea</taxon>
        <taxon>Chrysomelidae</taxon>
        <taxon>Bruchinae</taxon>
        <taxon>Bruchini</taxon>
        <taxon>Acanthoscelides</taxon>
    </lineage>
</organism>
<evidence type="ECO:0000313" key="3">
    <source>
        <dbReference type="Proteomes" id="UP001152888"/>
    </source>
</evidence>
<name>A0A9P0KIW6_ACAOB</name>
<dbReference type="Proteomes" id="UP001152888">
    <property type="component" value="Unassembled WGS sequence"/>
</dbReference>
<comment type="caution">
    <text evidence="2">The sequence shown here is derived from an EMBL/GenBank/DDBJ whole genome shotgun (WGS) entry which is preliminary data.</text>
</comment>
<evidence type="ECO:0000256" key="1">
    <source>
        <dbReference type="SAM" id="MobiDB-lite"/>
    </source>
</evidence>
<gene>
    <name evidence="2" type="ORF">ACAOBT_LOCUS12112</name>
</gene>
<keyword evidence="3" id="KW-1185">Reference proteome</keyword>
<accession>A0A9P0KIW6</accession>
<feature type="region of interest" description="Disordered" evidence="1">
    <location>
        <begin position="1"/>
        <end position="30"/>
    </location>
</feature>